<dbReference type="PANTHER" id="PTHR12722:SF0">
    <property type="entry name" value="PROTEIN FAM50A"/>
    <property type="match status" value="1"/>
</dbReference>
<dbReference type="EMBL" id="BDSP01000223">
    <property type="protein sequence ID" value="GAX25377.1"/>
    <property type="molecule type" value="Genomic_DNA"/>
</dbReference>
<feature type="domain" description="FAM50A/XAP5 C-terminal" evidence="2">
    <location>
        <begin position="204"/>
        <end position="344"/>
    </location>
</feature>
<dbReference type="Proteomes" id="UP000198406">
    <property type="component" value="Unassembled WGS sequence"/>
</dbReference>
<dbReference type="InParanoid" id="A0A1Z5KGP0"/>
<comment type="caution">
    <text evidence="3">The sequence shown here is derived from an EMBL/GenBank/DDBJ whole genome shotgun (WGS) entry which is preliminary data.</text>
</comment>
<sequence length="355" mass="41083">MGDFQANFKRPDAGIRTVEGNIAGSRAAQFERKRQLDQEAFLARKQQISNSQRGPALLDAKFAGGTTKDTAVETIGLLSAEEFKAIEEKRNQPVEKELVTETEEERKLREKKTKKEQKKKKNLKKKMLSTLSFGQEFDDDDDDDDDDDKNCDDNAEPPTRLVKKDPSVDTSFLPDKHREEEAEKEKKRLEQEWKEKQEAMKQQQLEIIYSYWDGSGHRRNVVCKKGDTIGDFLEQVRLDLAKEFKELANISADALIYVKEDLIIPQDMTFYDLIATKARGKSGPLFHFDVHDDVRIGAIDSRVEKDESHPGKVAERRWYERNKHIFPASRWEVYDPRKEYGKYTIGGGIVHRKEK</sequence>
<feature type="compositionally biased region" description="Basic and acidic residues" evidence="1">
    <location>
        <begin position="87"/>
        <end position="108"/>
    </location>
</feature>
<evidence type="ECO:0000259" key="2">
    <source>
        <dbReference type="Pfam" id="PF04921"/>
    </source>
</evidence>
<evidence type="ECO:0000256" key="1">
    <source>
        <dbReference type="SAM" id="MobiDB-lite"/>
    </source>
</evidence>
<reference evidence="3 4" key="1">
    <citation type="journal article" date="2015" name="Plant Cell">
        <title>Oil accumulation by the oleaginous diatom Fistulifera solaris as revealed by the genome and transcriptome.</title>
        <authorList>
            <person name="Tanaka T."/>
            <person name="Maeda Y."/>
            <person name="Veluchamy A."/>
            <person name="Tanaka M."/>
            <person name="Abida H."/>
            <person name="Marechal E."/>
            <person name="Bowler C."/>
            <person name="Muto M."/>
            <person name="Sunaga Y."/>
            <person name="Tanaka M."/>
            <person name="Yoshino T."/>
            <person name="Taniguchi T."/>
            <person name="Fukuda Y."/>
            <person name="Nemoto M."/>
            <person name="Matsumoto M."/>
            <person name="Wong P.S."/>
            <person name="Aburatani S."/>
            <person name="Fujibuchi W."/>
        </authorList>
    </citation>
    <scope>NUCLEOTIDE SEQUENCE [LARGE SCALE GENOMIC DNA]</scope>
    <source>
        <strain evidence="3 4">JPCC DA0580</strain>
    </source>
</reference>
<feature type="compositionally biased region" description="Acidic residues" evidence="1">
    <location>
        <begin position="136"/>
        <end position="155"/>
    </location>
</feature>
<evidence type="ECO:0000313" key="4">
    <source>
        <dbReference type="Proteomes" id="UP000198406"/>
    </source>
</evidence>
<accession>A0A1Z5KGP0</accession>
<feature type="compositionally biased region" description="Basic and acidic residues" evidence="1">
    <location>
        <begin position="174"/>
        <end position="190"/>
    </location>
</feature>
<protein>
    <submittedName>
        <fullName evidence="3">Protein FAM50</fullName>
    </submittedName>
</protein>
<name>A0A1Z5KGP0_FISSO</name>
<dbReference type="Pfam" id="PF04921">
    <property type="entry name" value="XAP5"/>
    <property type="match status" value="1"/>
</dbReference>
<organism evidence="3 4">
    <name type="scientific">Fistulifera solaris</name>
    <name type="common">Oleaginous diatom</name>
    <dbReference type="NCBI Taxonomy" id="1519565"/>
    <lineage>
        <taxon>Eukaryota</taxon>
        <taxon>Sar</taxon>
        <taxon>Stramenopiles</taxon>
        <taxon>Ochrophyta</taxon>
        <taxon>Bacillariophyta</taxon>
        <taxon>Bacillariophyceae</taxon>
        <taxon>Bacillariophycidae</taxon>
        <taxon>Naviculales</taxon>
        <taxon>Naviculaceae</taxon>
        <taxon>Fistulifera</taxon>
    </lineage>
</organism>
<dbReference type="PANTHER" id="PTHR12722">
    <property type="entry name" value="XAP-5 PROTEIN-RELATED"/>
    <property type="match status" value="1"/>
</dbReference>
<dbReference type="InterPro" id="IPR048337">
    <property type="entry name" value="FAM50A/XAP5_C"/>
</dbReference>
<dbReference type="OrthoDB" id="1562195at2759"/>
<keyword evidence="4" id="KW-1185">Reference proteome</keyword>
<gene>
    <name evidence="3" type="ORF">FisN_5Lh474</name>
</gene>
<feature type="region of interest" description="Disordered" evidence="1">
    <location>
        <begin position="87"/>
        <end position="190"/>
    </location>
</feature>
<dbReference type="InterPro" id="IPR007005">
    <property type="entry name" value="XAP5"/>
</dbReference>
<evidence type="ECO:0000313" key="3">
    <source>
        <dbReference type="EMBL" id="GAX25377.1"/>
    </source>
</evidence>
<dbReference type="GO" id="GO:0006325">
    <property type="term" value="P:chromatin organization"/>
    <property type="evidence" value="ECO:0007669"/>
    <property type="project" value="TreeGrafter"/>
</dbReference>
<dbReference type="GO" id="GO:0005634">
    <property type="term" value="C:nucleus"/>
    <property type="evidence" value="ECO:0007669"/>
    <property type="project" value="InterPro"/>
</dbReference>
<proteinExistence type="predicted"/>
<dbReference type="AlphaFoldDB" id="A0A1Z5KGP0"/>
<feature type="compositionally biased region" description="Basic residues" evidence="1">
    <location>
        <begin position="109"/>
        <end position="127"/>
    </location>
</feature>